<feature type="region of interest" description="Disordered" evidence="2">
    <location>
        <begin position="19"/>
        <end position="41"/>
    </location>
</feature>
<protein>
    <submittedName>
        <fullName evidence="4">LuxR family transcriptional regulator</fullName>
    </submittedName>
</protein>
<evidence type="ECO:0000313" key="4">
    <source>
        <dbReference type="EMBL" id="KAB1988077.1"/>
    </source>
</evidence>
<dbReference type="SUPFAM" id="SSF48452">
    <property type="entry name" value="TPR-like"/>
    <property type="match status" value="1"/>
</dbReference>
<sequence>MRVRRPVPAPSADAVVRAHKPCPTGLGASPAAVPARTSSDQVRRCFRVRPGKRTRGFRRRLRGSNVTVVTGNATARSAPRTAARSSSPSPVRATPDEPERGRAPGPAPAPAPGPGPRPEASLPREASRRPDASLPSGALPPVAGAGTPVPETGERGSPGAAGDEGAGPDPSGGTPAELLLLLVAAERERDASGGGADAAVILGAAGAAGLDAGAALEAAEAAGLLRLAGGRVHLVGPRSARTLHAGVEPARRRAAHRLLADAHAGSPGTLPVLFHRASAAVAPAPDLGDALAAAAGLPDGGPAHAERSAAWARSAELAVGAGARAVRLVEAADQARLAGLPRRARELLARAGCEGPHGAVRGAAQLVHGRLALQDGPVADAREALLLAAELLAPVDAHRAQAARLAAVEASWAMGDAAACAEALDQGPDRPESDRLLTAYRTGMSAVMHGRPDSGRQPLREVVAEAGAPGVPDGPETLLRAGSAALVVGDLAAAARANSRALAVARARGPYVLVAQALERLAYGELRAGRHARARAHAEDGLRTALGAGQDNLAAHHHAILALVASVEGSPEAVAEHAAAAERVAAAHGLAQAATLAQWARARADLARGRLDEAAARLGPLVGAGPRRGHFAVRMLAVPCFVEAAARTGRTEAARSAVAEFARWSAQGSDPQAGAQLVRCRALLSGPEEREALFAAALARHEEVAGDFERGRTQFLYGAWLRRRRRPGEARGRLRDALVSFERGGALGWAAQARAELRATGDAAPGEPAGPLALLTPQQLRIARCVAEGATNREVALRLSVSPRTVDHHLRNVFAALGVRSRVELSRLVDRSEKTTAHP</sequence>
<evidence type="ECO:0000256" key="2">
    <source>
        <dbReference type="SAM" id="MobiDB-lite"/>
    </source>
</evidence>
<dbReference type="PROSITE" id="PS50043">
    <property type="entry name" value="HTH_LUXR_2"/>
    <property type="match status" value="1"/>
</dbReference>
<dbReference type="InterPro" id="IPR000792">
    <property type="entry name" value="Tscrpt_reg_LuxR_C"/>
</dbReference>
<dbReference type="GO" id="GO:0003677">
    <property type="term" value="F:DNA binding"/>
    <property type="evidence" value="ECO:0007669"/>
    <property type="project" value="UniProtKB-KW"/>
</dbReference>
<dbReference type="GO" id="GO:0006355">
    <property type="term" value="P:regulation of DNA-templated transcription"/>
    <property type="evidence" value="ECO:0007669"/>
    <property type="project" value="InterPro"/>
</dbReference>
<dbReference type="PANTHER" id="PTHR43214:SF42">
    <property type="entry name" value="TRANSCRIPTIONAL REGULATORY PROTEIN DESR"/>
    <property type="match status" value="1"/>
</dbReference>
<dbReference type="InterPro" id="IPR016032">
    <property type="entry name" value="Sig_transdc_resp-reg_C-effctor"/>
</dbReference>
<keyword evidence="1" id="KW-0238">DNA-binding</keyword>
<name>A0A7J5DHG1_9ACTN</name>
<dbReference type="AlphaFoldDB" id="A0A7J5DHG1"/>
<organism evidence="4 5">
    <name type="scientific">Streptomyces triticiradicis</name>
    <dbReference type="NCBI Taxonomy" id="2651189"/>
    <lineage>
        <taxon>Bacteria</taxon>
        <taxon>Bacillati</taxon>
        <taxon>Actinomycetota</taxon>
        <taxon>Actinomycetes</taxon>
        <taxon>Kitasatosporales</taxon>
        <taxon>Streptomycetaceae</taxon>
        <taxon>Streptomyces</taxon>
    </lineage>
</organism>
<feature type="region of interest" description="Disordered" evidence="2">
    <location>
        <begin position="53"/>
        <end position="174"/>
    </location>
</feature>
<feature type="compositionally biased region" description="Pro residues" evidence="2">
    <location>
        <begin position="105"/>
        <end position="117"/>
    </location>
</feature>
<evidence type="ECO:0000259" key="3">
    <source>
        <dbReference type="PROSITE" id="PS50043"/>
    </source>
</evidence>
<dbReference type="InterPro" id="IPR039420">
    <property type="entry name" value="WalR-like"/>
</dbReference>
<feature type="domain" description="HTH luxR-type" evidence="3">
    <location>
        <begin position="768"/>
        <end position="833"/>
    </location>
</feature>
<dbReference type="PRINTS" id="PR00038">
    <property type="entry name" value="HTHLUXR"/>
</dbReference>
<accession>A0A7J5DHG1</accession>
<dbReference type="PANTHER" id="PTHR43214">
    <property type="entry name" value="TWO-COMPONENT RESPONSE REGULATOR"/>
    <property type="match status" value="1"/>
</dbReference>
<keyword evidence="5" id="KW-1185">Reference proteome</keyword>
<evidence type="ECO:0000256" key="1">
    <source>
        <dbReference type="ARBA" id="ARBA00023125"/>
    </source>
</evidence>
<gene>
    <name evidence="4" type="ORF">F8144_14740</name>
</gene>
<dbReference type="Gene3D" id="1.10.10.10">
    <property type="entry name" value="Winged helix-like DNA-binding domain superfamily/Winged helix DNA-binding domain"/>
    <property type="match status" value="1"/>
</dbReference>
<dbReference type="SMART" id="SM00421">
    <property type="entry name" value="HTH_LUXR"/>
    <property type="match status" value="1"/>
</dbReference>
<feature type="compositionally biased region" description="Basic residues" evidence="2">
    <location>
        <begin position="53"/>
        <end position="62"/>
    </location>
</feature>
<dbReference type="CDD" id="cd06170">
    <property type="entry name" value="LuxR_C_like"/>
    <property type="match status" value="1"/>
</dbReference>
<comment type="caution">
    <text evidence="4">The sequence shown here is derived from an EMBL/GenBank/DDBJ whole genome shotgun (WGS) entry which is preliminary data.</text>
</comment>
<dbReference type="Pfam" id="PF00196">
    <property type="entry name" value="GerE"/>
    <property type="match status" value="1"/>
</dbReference>
<dbReference type="InterPro" id="IPR036388">
    <property type="entry name" value="WH-like_DNA-bd_sf"/>
</dbReference>
<dbReference type="Proteomes" id="UP000442990">
    <property type="component" value="Unassembled WGS sequence"/>
</dbReference>
<dbReference type="InterPro" id="IPR011990">
    <property type="entry name" value="TPR-like_helical_dom_sf"/>
</dbReference>
<proteinExistence type="predicted"/>
<evidence type="ECO:0000313" key="5">
    <source>
        <dbReference type="Proteomes" id="UP000442990"/>
    </source>
</evidence>
<dbReference type="EMBL" id="WBKG01000010">
    <property type="protein sequence ID" value="KAB1988077.1"/>
    <property type="molecule type" value="Genomic_DNA"/>
</dbReference>
<dbReference type="SUPFAM" id="SSF46894">
    <property type="entry name" value="C-terminal effector domain of the bipartite response regulators"/>
    <property type="match status" value="1"/>
</dbReference>
<feature type="compositionally biased region" description="Low complexity" evidence="2">
    <location>
        <begin position="157"/>
        <end position="174"/>
    </location>
</feature>
<reference evidence="4 5" key="1">
    <citation type="submission" date="2019-09" db="EMBL/GenBank/DDBJ databases">
        <title>Isolation and identification of active actinomycetes.</title>
        <authorList>
            <person name="Yu Z."/>
            <person name="Han C."/>
            <person name="Yu B."/>
        </authorList>
    </citation>
    <scope>NUCLEOTIDE SEQUENCE [LARGE SCALE GENOMIC DNA]</scope>
    <source>
        <strain evidence="4 5">NEAU-H2</strain>
    </source>
</reference>
<feature type="compositionally biased region" description="Low complexity" evidence="2">
    <location>
        <begin position="73"/>
        <end position="93"/>
    </location>
</feature>